<keyword evidence="2" id="KW-1185">Reference proteome</keyword>
<gene>
    <name evidence="1" type="ORF">HPT29_020710</name>
</gene>
<dbReference type="RefSeq" id="WP_173945748.1">
    <property type="nucleotide sequence ID" value="NZ_CP102845.1"/>
</dbReference>
<protein>
    <submittedName>
        <fullName evidence="1">Uncharacterized protein</fullName>
    </submittedName>
</protein>
<name>A0ABY5RNP7_9HYPH</name>
<sequence>MTHVYAANEMVDLLAVRHPFDDPELVAVRVDTMPLDQATATVVETWAGDEFRQMNAVIRRRSGPSIDSFEEIKRLYQLNFGSVGHLLKLGLIGFGLFI</sequence>
<organism evidence="1 2">
    <name type="scientific">Microvirga terrae</name>
    <dbReference type="NCBI Taxonomy" id="2740529"/>
    <lineage>
        <taxon>Bacteria</taxon>
        <taxon>Pseudomonadati</taxon>
        <taxon>Pseudomonadota</taxon>
        <taxon>Alphaproteobacteria</taxon>
        <taxon>Hyphomicrobiales</taxon>
        <taxon>Methylobacteriaceae</taxon>
        <taxon>Microvirga</taxon>
    </lineage>
</organism>
<accession>A0ABY5RNP7</accession>
<dbReference type="Proteomes" id="UP001017257">
    <property type="component" value="Chromosome"/>
</dbReference>
<evidence type="ECO:0000313" key="2">
    <source>
        <dbReference type="Proteomes" id="UP001017257"/>
    </source>
</evidence>
<reference evidence="1" key="1">
    <citation type="submission" date="2022-08" db="EMBL/GenBank/DDBJ databases">
        <title>Microvirga terrae sp. nov., isolated from soil.</title>
        <authorList>
            <person name="Kim K.H."/>
            <person name="Seo Y.L."/>
            <person name="Kim J.M."/>
            <person name="Lee J.K."/>
            <person name="Han D.M."/>
            <person name="Jeon C.O."/>
        </authorList>
    </citation>
    <scope>NUCLEOTIDE SEQUENCE</scope>
    <source>
        <strain evidence="1">R24</strain>
    </source>
</reference>
<proteinExistence type="predicted"/>
<dbReference type="EMBL" id="CP102845">
    <property type="protein sequence ID" value="UVF18871.1"/>
    <property type="molecule type" value="Genomic_DNA"/>
</dbReference>
<evidence type="ECO:0000313" key="1">
    <source>
        <dbReference type="EMBL" id="UVF18871.1"/>
    </source>
</evidence>